<dbReference type="Proteomes" id="UP000605846">
    <property type="component" value="Unassembled WGS sequence"/>
</dbReference>
<dbReference type="EMBL" id="JABAYA010000098">
    <property type="protein sequence ID" value="KAF7725366.1"/>
    <property type="molecule type" value="Genomic_DNA"/>
</dbReference>
<evidence type="ECO:0000313" key="6">
    <source>
        <dbReference type="EMBL" id="KAF7725366.1"/>
    </source>
</evidence>
<keyword evidence="4" id="KW-0175">Coiled coil</keyword>
<keyword evidence="3" id="KW-0539">Nucleus</keyword>
<gene>
    <name evidence="6" type="ORF">EC973_009633</name>
</gene>
<dbReference type="GO" id="GO:0006999">
    <property type="term" value="P:nuclear pore organization"/>
    <property type="evidence" value="ECO:0007669"/>
    <property type="project" value="TreeGrafter"/>
</dbReference>
<dbReference type="InterPro" id="IPR025712">
    <property type="entry name" value="Nup54_alpha-helical_dom"/>
</dbReference>
<dbReference type="GO" id="GO:0006607">
    <property type="term" value="P:NLS-bearing protein import into nucleus"/>
    <property type="evidence" value="ECO:0007669"/>
    <property type="project" value="TreeGrafter"/>
</dbReference>
<feature type="coiled-coil region" evidence="4">
    <location>
        <begin position="295"/>
        <end position="354"/>
    </location>
</feature>
<evidence type="ECO:0000256" key="1">
    <source>
        <dbReference type="ARBA" id="ARBA00004123"/>
    </source>
</evidence>
<dbReference type="PANTHER" id="PTHR13000">
    <property type="entry name" value="NUCLEOPORIN P54"/>
    <property type="match status" value="1"/>
</dbReference>
<comment type="subcellular location">
    <subcellularLocation>
        <location evidence="1">Nucleus</location>
    </subcellularLocation>
</comment>
<dbReference type="InterPro" id="IPR024864">
    <property type="entry name" value="Nup54/Nup57/Nup44"/>
</dbReference>
<dbReference type="GO" id="GO:0017056">
    <property type="term" value="F:structural constituent of nuclear pore"/>
    <property type="evidence" value="ECO:0007669"/>
    <property type="project" value="TreeGrafter"/>
</dbReference>
<dbReference type="GO" id="GO:0036228">
    <property type="term" value="P:protein localization to nuclear inner membrane"/>
    <property type="evidence" value="ECO:0007669"/>
    <property type="project" value="TreeGrafter"/>
</dbReference>
<protein>
    <recommendedName>
        <fullName evidence="5">Nucleoporin Nup54 alpha-helical domain-containing protein</fullName>
    </recommendedName>
</protein>
<proteinExistence type="predicted"/>
<organism evidence="6 7">
    <name type="scientific">Apophysomyces ossiformis</name>
    <dbReference type="NCBI Taxonomy" id="679940"/>
    <lineage>
        <taxon>Eukaryota</taxon>
        <taxon>Fungi</taxon>
        <taxon>Fungi incertae sedis</taxon>
        <taxon>Mucoromycota</taxon>
        <taxon>Mucoromycotina</taxon>
        <taxon>Mucoromycetes</taxon>
        <taxon>Mucorales</taxon>
        <taxon>Mucorineae</taxon>
        <taxon>Mucoraceae</taxon>
        <taxon>Apophysomyces</taxon>
    </lineage>
</organism>
<evidence type="ECO:0000256" key="3">
    <source>
        <dbReference type="ARBA" id="ARBA00023242"/>
    </source>
</evidence>
<dbReference type="Pfam" id="PF13874">
    <property type="entry name" value="Nup54"/>
    <property type="match status" value="1"/>
</dbReference>
<keyword evidence="2" id="KW-0813">Transport</keyword>
<feature type="domain" description="Nucleoporin Nup54 alpha-helical" evidence="5">
    <location>
        <begin position="261"/>
        <end position="400"/>
    </location>
</feature>
<sequence length="465" mass="50502">MAFATATTTPFGTANAGLGNTGSFSFGTSTATTTAPTTAFGATNTQNTTFGGTGGFGSFGNPAAATTTAPAAPFGTSSAPSTGFGGFPSLGTSTATSAPTTTFGTANTQSSGFGVTSGFSFGTPTATSAPTTSAFGAMPGQKSGFGGTSGFSFSAPTTSATSNLFGQANKPSTFSFGSAMPNVNNMTKENRDRMIWELLVQADQEARRPEQISLDQRHEPTNVWQALALLKAWWNPESPLCRFRYYFYNKVNPQEVHLYQKPPNHDPKAWDDAQKANPDPTCMVPTLAVGFGDVMKRMDAQAKQAEAHEAKLNELDAKVKKIQQSSTVDATAKINEYKQKHMELSQRVVRILKQAMVLGHKGQSITQEEEEIRARFENLQDQVRRSEQFHGKLSQMWAQLQWIKESGRKYGKIDGVDEWDAVRTEDMQEITKILEEQQRGIQHVIETLQKDAAEIETLSDIQHMR</sequence>
<accession>A0A8H7BLY3</accession>
<comment type="caution">
    <text evidence="6">The sequence shown here is derived from an EMBL/GenBank/DDBJ whole genome shotgun (WGS) entry which is preliminary data.</text>
</comment>
<evidence type="ECO:0000259" key="5">
    <source>
        <dbReference type="Pfam" id="PF13874"/>
    </source>
</evidence>
<dbReference type="OrthoDB" id="6162375at2759"/>
<evidence type="ECO:0000256" key="2">
    <source>
        <dbReference type="ARBA" id="ARBA00022448"/>
    </source>
</evidence>
<evidence type="ECO:0000256" key="4">
    <source>
        <dbReference type="SAM" id="Coils"/>
    </source>
</evidence>
<dbReference type="AlphaFoldDB" id="A0A8H7BLY3"/>
<dbReference type="PANTHER" id="PTHR13000:SF0">
    <property type="entry name" value="NUCLEOPORIN P54"/>
    <property type="match status" value="1"/>
</dbReference>
<reference evidence="6" key="1">
    <citation type="submission" date="2020-01" db="EMBL/GenBank/DDBJ databases">
        <title>Genome Sequencing of Three Apophysomyces-Like Fungal Strains Confirms a Novel Fungal Genus in the Mucoromycota with divergent Burkholderia-like Endosymbiotic Bacteria.</title>
        <authorList>
            <person name="Stajich J.E."/>
            <person name="Macias A.M."/>
            <person name="Carter-House D."/>
            <person name="Lovett B."/>
            <person name="Kasson L.R."/>
            <person name="Berry K."/>
            <person name="Grigoriev I."/>
            <person name="Chang Y."/>
            <person name="Spatafora J."/>
            <person name="Kasson M.T."/>
        </authorList>
    </citation>
    <scope>NUCLEOTIDE SEQUENCE</scope>
    <source>
        <strain evidence="6">NRRL A-21654</strain>
    </source>
</reference>
<name>A0A8H7BLY3_9FUNG</name>
<evidence type="ECO:0000313" key="7">
    <source>
        <dbReference type="Proteomes" id="UP000605846"/>
    </source>
</evidence>
<dbReference type="GO" id="GO:0044613">
    <property type="term" value="C:nuclear pore central transport channel"/>
    <property type="evidence" value="ECO:0007669"/>
    <property type="project" value="TreeGrafter"/>
</dbReference>
<keyword evidence="7" id="KW-1185">Reference proteome</keyword>
<dbReference type="Gene3D" id="1.20.5.490">
    <property type="entry name" value="Single helix bin"/>
    <property type="match status" value="1"/>
</dbReference>